<name>A0A846MF95_9BACL</name>
<dbReference type="RefSeq" id="WP_166910111.1">
    <property type="nucleotide sequence ID" value="NZ_JAASRS010000001.1"/>
</dbReference>
<dbReference type="Proteomes" id="UP000532769">
    <property type="component" value="Unassembled WGS sequence"/>
</dbReference>
<dbReference type="EMBL" id="JAASRS010000001">
    <property type="protein sequence ID" value="NIK15307.1"/>
    <property type="molecule type" value="Genomic_DNA"/>
</dbReference>
<accession>A0A846MF95</accession>
<gene>
    <name evidence="1" type="ORF">BDD39_001817</name>
</gene>
<organism evidence="1 2">
    <name type="scientific">Saccharococcus thermophilus</name>
    <dbReference type="NCBI Taxonomy" id="29396"/>
    <lineage>
        <taxon>Bacteria</taxon>
        <taxon>Bacillati</taxon>
        <taxon>Bacillota</taxon>
        <taxon>Bacilli</taxon>
        <taxon>Bacillales</taxon>
        <taxon>Anoxybacillaceae</taxon>
        <taxon>Saccharococcus</taxon>
    </lineage>
</organism>
<comment type="caution">
    <text evidence="1">The sequence shown here is derived from an EMBL/GenBank/DDBJ whole genome shotgun (WGS) entry which is preliminary data.</text>
</comment>
<keyword evidence="2" id="KW-1185">Reference proteome</keyword>
<protein>
    <submittedName>
        <fullName evidence="1">Uncharacterized protein</fullName>
    </submittedName>
</protein>
<dbReference type="AlphaFoldDB" id="A0A846MF95"/>
<reference evidence="1 2" key="1">
    <citation type="submission" date="2020-03" db="EMBL/GenBank/DDBJ databases">
        <title>Genomic Encyclopedia of Archaeal and Bacterial Type Strains, Phase II (KMG-II): from individual species to whole genera.</title>
        <authorList>
            <person name="Goeker M."/>
        </authorList>
    </citation>
    <scope>NUCLEOTIDE SEQUENCE [LARGE SCALE GENOMIC DNA]</scope>
    <source>
        <strain evidence="1 2">DSM 4749</strain>
    </source>
</reference>
<proteinExistence type="predicted"/>
<evidence type="ECO:0000313" key="2">
    <source>
        <dbReference type="Proteomes" id="UP000532769"/>
    </source>
</evidence>
<evidence type="ECO:0000313" key="1">
    <source>
        <dbReference type="EMBL" id="NIK15307.1"/>
    </source>
</evidence>
<sequence>MKLHDERQEQITYIKDDEIVEVPKNASIFIVKDNLDEECLKRMMNEGVIMIPEDTEVKWISEDELGD</sequence>